<feature type="compositionally biased region" description="Basic and acidic residues" evidence="1">
    <location>
        <begin position="173"/>
        <end position="185"/>
    </location>
</feature>
<keyword evidence="4" id="KW-1185">Reference proteome</keyword>
<evidence type="ECO:0000313" key="3">
    <source>
        <dbReference type="EMBL" id="KAK6520274.1"/>
    </source>
</evidence>
<proteinExistence type="predicted"/>
<dbReference type="InterPro" id="IPR050180">
    <property type="entry name" value="RNR_Ribonuclease"/>
</dbReference>
<comment type="caution">
    <text evidence="3">The sequence shown here is derived from an EMBL/GenBank/DDBJ whole genome shotgun (WGS) entry which is preliminary data.</text>
</comment>
<protein>
    <recommendedName>
        <fullName evidence="2">RNB domain-containing protein</fullName>
    </recommendedName>
</protein>
<sequence>MSLQCPRCTFIASLRTCRPRQLPRHQRLILPAIPRRTLTTTLPLSRSGNDLRRYKEFQARKREENDLGLSDIVTKINRLLPGDELTIHEDEERYLGIIRQRYLLNDMEFPKFKVNVIKRKSVEFVGDDIPKPEHHVAFEDPLLDEHTLDRFEKQVDGAADSLHRSRQPGGRDASWKSDRNMRDSNYRQPKLENQGSRFIRFNKTKPDGVNEQFSSRGPESNPTGPHRGPPEPKPLVHANQVSTETMREKLTNEWRQREDDHTIAFKKGTNIDLIMEKIMTDAAWQEEFKDQDAVLNASSGAGYNDAYDLNPEAYASRNADLSPGSLVEVRYTDSSIPFLTVFLKNKTGNYSRQSYVLTPQGSIIHTAVDMSRFSLPDFIPVEQVDEFLESIQTTGRLDPDLVQNMTKLLREFRAKVHLRYPTFNARMDKLHIELLNRGNGGEEGTKFVTANEVAKMMLGDANPSREDIYAAHIALLARRDLFSVDEGWGEETVWEIKSLEGVERAKRVEGIIRESIANGDSKGGKIIHNFVEKAREVIDFSRRAIKEGKSADEVAKELNVEWTDEEMELLRALEEALEYRRGQSVTLKSLYPHVLGLLDRYDKSRLLDEQRLFDFLGEVGVCSPWEDSVLRERELGLPGHRASVEAEDDGKLYDTIEKEEGAVEKLGLKDIMEGLRHDWGDMPVYCIDDAETKDIDDGVSLEEIKNSKDVWLHVHVANPTAFLPMDHWISKIAAKRTQTFYGPARNYSMVPLRLSVEKLGLAPNRPAMTFSIRLDSETGEQKETQIRASIVKNVKRVSYAYVDKLVGAKVAETIILSNKPQPEKTEEEEPDLDEKDLEVLKKFYKLGWELLQRRVRNGCMEVSKQANIDVIVDNGHGNAIHPGLLKKPVLDVYEPTITLKFSELMRSKETFSSGSAIREAMTVAGEAAAVWSNQRGMAQMYRQHALIWPNEVEEKKWFDLLKKAKGEDGIVPIDFWKLYFPGGGSKLTPQMERHTALGLHGYVKVTSPLRRFADFVSHHIIQRQLLAEHEGFKGDKEELKKPMFTENEITDLCNEIRHKERMIQSADNATIRLWSIRLLKQLWKSKDPRLPEQVDVEIISVAEHPIPASGEIKGFGVSGARVYLPGNIGRKLKYGDVVKAKLSPWHWSTDSKNAQIVALEYSDFVKQIVDVRKEFFERIGEGVRWEQT</sequence>
<feature type="domain" description="RNB" evidence="2">
    <location>
        <begin position="676"/>
        <end position="1027"/>
    </location>
</feature>
<name>A0AAN8RX43_9PEZI</name>
<evidence type="ECO:0000259" key="2">
    <source>
        <dbReference type="SMART" id="SM00955"/>
    </source>
</evidence>
<gene>
    <name evidence="3" type="ORF">TWF506_000552</name>
</gene>
<dbReference type="SUPFAM" id="SSF50249">
    <property type="entry name" value="Nucleic acid-binding proteins"/>
    <property type="match status" value="1"/>
</dbReference>
<evidence type="ECO:0000256" key="1">
    <source>
        <dbReference type="SAM" id="MobiDB-lite"/>
    </source>
</evidence>
<dbReference type="AlphaFoldDB" id="A0AAN8RX43"/>
<dbReference type="EMBL" id="JAVHJM010000001">
    <property type="protein sequence ID" value="KAK6520274.1"/>
    <property type="molecule type" value="Genomic_DNA"/>
</dbReference>
<dbReference type="InterPro" id="IPR012340">
    <property type="entry name" value="NA-bd_OB-fold"/>
</dbReference>
<dbReference type="PANTHER" id="PTHR23355:SF65">
    <property type="entry name" value="EXORIBONUCLEASE CYT-4, PUTATIVE (AFU_ORTHOLOGUE AFUA_7G01550)-RELATED"/>
    <property type="match status" value="1"/>
</dbReference>
<evidence type="ECO:0000313" key="4">
    <source>
        <dbReference type="Proteomes" id="UP001307849"/>
    </source>
</evidence>
<dbReference type="PANTHER" id="PTHR23355">
    <property type="entry name" value="RIBONUCLEASE"/>
    <property type="match status" value="1"/>
</dbReference>
<feature type="compositionally biased region" description="Polar residues" evidence="1">
    <location>
        <begin position="211"/>
        <end position="223"/>
    </location>
</feature>
<dbReference type="Pfam" id="PF00773">
    <property type="entry name" value="RNB"/>
    <property type="match status" value="1"/>
</dbReference>
<dbReference type="GO" id="GO:0006402">
    <property type="term" value="P:mRNA catabolic process"/>
    <property type="evidence" value="ECO:0007669"/>
    <property type="project" value="TreeGrafter"/>
</dbReference>
<dbReference type="SMART" id="SM00955">
    <property type="entry name" value="RNB"/>
    <property type="match status" value="1"/>
</dbReference>
<organism evidence="3 4">
    <name type="scientific">Arthrobotrys conoides</name>
    <dbReference type="NCBI Taxonomy" id="74498"/>
    <lineage>
        <taxon>Eukaryota</taxon>
        <taxon>Fungi</taxon>
        <taxon>Dikarya</taxon>
        <taxon>Ascomycota</taxon>
        <taxon>Pezizomycotina</taxon>
        <taxon>Orbiliomycetes</taxon>
        <taxon>Orbiliales</taxon>
        <taxon>Orbiliaceae</taxon>
        <taxon>Arthrobotrys</taxon>
    </lineage>
</organism>
<reference evidence="3 4" key="1">
    <citation type="submission" date="2019-10" db="EMBL/GenBank/DDBJ databases">
        <authorList>
            <person name="Palmer J.M."/>
        </authorList>
    </citation>
    <scope>NUCLEOTIDE SEQUENCE [LARGE SCALE GENOMIC DNA]</scope>
    <source>
        <strain evidence="3 4">TWF506</strain>
    </source>
</reference>
<dbReference type="InterPro" id="IPR001900">
    <property type="entry name" value="RNase_II/R"/>
</dbReference>
<feature type="region of interest" description="Disordered" evidence="1">
    <location>
        <begin position="156"/>
        <end position="238"/>
    </location>
</feature>
<dbReference type="GO" id="GO:0003723">
    <property type="term" value="F:RNA binding"/>
    <property type="evidence" value="ECO:0007669"/>
    <property type="project" value="InterPro"/>
</dbReference>
<dbReference type="GO" id="GO:0004540">
    <property type="term" value="F:RNA nuclease activity"/>
    <property type="evidence" value="ECO:0007669"/>
    <property type="project" value="InterPro"/>
</dbReference>
<accession>A0AAN8RX43</accession>
<dbReference type="Proteomes" id="UP001307849">
    <property type="component" value="Unassembled WGS sequence"/>
</dbReference>